<dbReference type="AlphaFoldDB" id="A0A251TP20"/>
<proteinExistence type="predicted"/>
<sequence>MWIRATRICVKIQPRKRRKKKDLVLITKFSLWIMSRWMEAWKANGSIGGKVTNTNTDAKECRYESIGLSKFGCSV</sequence>
<evidence type="ECO:0000313" key="2">
    <source>
        <dbReference type="EMBL" id="OTG12529.1"/>
    </source>
</evidence>
<dbReference type="Proteomes" id="UP000215914">
    <property type="component" value="Chromosome 10"/>
</dbReference>
<keyword evidence="3" id="KW-1185">Reference proteome</keyword>
<accession>A0A251TP20</accession>
<reference evidence="1 3" key="1">
    <citation type="journal article" date="2017" name="Nature">
        <title>The sunflower genome provides insights into oil metabolism, flowering and Asterid evolution.</title>
        <authorList>
            <person name="Badouin H."/>
            <person name="Gouzy J."/>
            <person name="Grassa C.J."/>
            <person name="Murat F."/>
            <person name="Staton S.E."/>
            <person name="Cottret L."/>
            <person name="Lelandais-Briere C."/>
            <person name="Owens G.L."/>
            <person name="Carrere S."/>
            <person name="Mayjonade B."/>
            <person name="Legrand L."/>
            <person name="Gill N."/>
            <person name="Kane N.C."/>
            <person name="Bowers J.E."/>
            <person name="Hubner S."/>
            <person name="Bellec A."/>
            <person name="Berard A."/>
            <person name="Berges H."/>
            <person name="Blanchet N."/>
            <person name="Boniface M.C."/>
            <person name="Brunel D."/>
            <person name="Catrice O."/>
            <person name="Chaidir N."/>
            <person name="Claudel C."/>
            <person name="Donnadieu C."/>
            <person name="Faraut T."/>
            <person name="Fievet G."/>
            <person name="Helmstetter N."/>
            <person name="King M."/>
            <person name="Knapp S.J."/>
            <person name="Lai Z."/>
            <person name="Le Paslier M.C."/>
            <person name="Lippi Y."/>
            <person name="Lorenzon L."/>
            <person name="Mandel J.R."/>
            <person name="Marage G."/>
            <person name="Marchand G."/>
            <person name="Marquand E."/>
            <person name="Bret-Mestries E."/>
            <person name="Morien E."/>
            <person name="Nambeesan S."/>
            <person name="Nguyen T."/>
            <person name="Pegot-Espagnet P."/>
            <person name="Pouilly N."/>
            <person name="Raftis F."/>
            <person name="Sallet E."/>
            <person name="Schiex T."/>
            <person name="Thomas J."/>
            <person name="Vandecasteele C."/>
            <person name="Vares D."/>
            <person name="Vear F."/>
            <person name="Vautrin S."/>
            <person name="Crespi M."/>
            <person name="Mangin B."/>
            <person name="Burke J.M."/>
            <person name="Salse J."/>
            <person name="Munos S."/>
            <person name="Vincourt P."/>
            <person name="Rieseberg L.H."/>
            <person name="Langlade N.B."/>
        </authorList>
    </citation>
    <scope>NUCLEOTIDE SEQUENCE [LARGE SCALE GENOMIC DNA]</scope>
    <source>
        <strain evidence="3">cv. SF193</strain>
        <tissue evidence="1">Leaves</tissue>
    </source>
</reference>
<name>A0A251TP20_HELAN</name>
<dbReference type="EMBL" id="MNCJ02000317">
    <property type="protein sequence ID" value="KAF5817512.1"/>
    <property type="molecule type" value="Genomic_DNA"/>
</dbReference>
<evidence type="ECO:0000313" key="3">
    <source>
        <dbReference type="Proteomes" id="UP000215914"/>
    </source>
</evidence>
<dbReference type="EMBL" id="CM007899">
    <property type="protein sequence ID" value="OTG12529.1"/>
    <property type="molecule type" value="Genomic_DNA"/>
</dbReference>
<gene>
    <name evidence="2" type="ORF">HannXRQ_Chr10g0310611</name>
    <name evidence="1" type="ORF">HanXRQr2_Chr02g0053871</name>
</gene>
<reference evidence="1" key="3">
    <citation type="submission" date="2020-06" db="EMBL/GenBank/DDBJ databases">
        <title>Helianthus annuus Genome sequencing and assembly Release 2.</title>
        <authorList>
            <person name="Gouzy J."/>
            <person name="Langlade N."/>
            <person name="Munos S."/>
        </authorList>
    </citation>
    <scope>NUCLEOTIDE SEQUENCE</scope>
    <source>
        <tissue evidence="1">Leaves</tissue>
    </source>
</reference>
<evidence type="ECO:0000313" key="1">
    <source>
        <dbReference type="EMBL" id="KAF5817512.1"/>
    </source>
</evidence>
<protein>
    <submittedName>
        <fullName evidence="2">Uncharacterized protein</fullName>
    </submittedName>
</protein>
<dbReference type="InParanoid" id="A0A251TP20"/>
<dbReference type="Gramene" id="mRNA:HanXRQr2_Chr02g0053871">
    <property type="protein sequence ID" value="mRNA:HanXRQr2_Chr02g0053871"/>
    <property type="gene ID" value="HanXRQr2_Chr02g0053871"/>
</dbReference>
<reference evidence="2" key="2">
    <citation type="submission" date="2017-02" db="EMBL/GenBank/DDBJ databases">
        <title>Sunflower complete genome.</title>
        <authorList>
            <person name="Langlade N."/>
            <person name="Munos S."/>
        </authorList>
    </citation>
    <scope>NUCLEOTIDE SEQUENCE [LARGE SCALE GENOMIC DNA]</scope>
    <source>
        <tissue evidence="2">Leaves</tissue>
    </source>
</reference>
<organism evidence="2 3">
    <name type="scientific">Helianthus annuus</name>
    <name type="common">Common sunflower</name>
    <dbReference type="NCBI Taxonomy" id="4232"/>
    <lineage>
        <taxon>Eukaryota</taxon>
        <taxon>Viridiplantae</taxon>
        <taxon>Streptophyta</taxon>
        <taxon>Embryophyta</taxon>
        <taxon>Tracheophyta</taxon>
        <taxon>Spermatophyta</taxon>
        <taxon>Magnoliopsida</taxon>
        <taxon>eudicotyledons</taxon>
        <taxon>Gunneridae</taxon>
        <taxon>Pentapetalae</taxon>
        <taxon>asterids</taxon>
        <taxon>campanulids</taxon>
        <taxon>Asterales</taxon>
        <taxon>Asteraceae</taxon>
        <taxon>Asteroideae</taxon>
        <taxon>Heliantheae alliance</taxon>
        <taxon>Heliantheae</taxon>
        <taxon>Helianthus</taxon>
    </lineage>
</organism>